<feature type="transmembrane region" description="Helical" evidence="8">
    <location>
        <begin position="102"/>
        <end position="123"/>
    </location>
</feature>
<accession>A0A9P6ACF2</accession>
<organism evidence="9 10">
    <name type="scientific">Pleurotus eryngii</name>
    <name type="common">Boletus of the steppes</name>
    <dbReference type="NCBI Taxonomy" id="5323"/>
    <lineage>
        <taxon>Eukaryota</taxon>
        <taxon>Fungi</taxon>
        <taxon>Dikarya</taxon>
        <taxon>Basidiomycota</taxon>
        <taxon>Agaricomycotina</taxon>
        <taxon>Agaricomycetes</taxon>
        <taxon>Agaricomycetidae</taxon>
        <taxon>Agaricales</taxon>
        <taxon>Pleurotineae</taxon>
        <taxon>Pleurotaceae</taxon>
        <taxon>Pleurotus</taxon>
    </lineage>
</organism>
<feature type="transmembrane region" description="Helical" evidence="8">
    <location>
        <begin position="577"/>
        <end position="601"/>
    </location>
</feature>
<dbReference type="GO" id="GO:1990573">
    <property type="term" value="P:potassium ion import across plasma membrane"/>
    <property type="evidence" value="ECO:0007669"/>
    <property type="project" value="TreeGrafter"/>
</dbReference>
<comment type="caution">
    <text evidence="9">The sequence shown here is derived from an EMBL/GenBank/DDBJ whole genome shotgun (WGS) entry which is preliminary data.</text>
</comment>
<comment type="subcellular location">
    <subcellularLocation>
        <location evidence="1">Membrane</location>
        <topology evidence="1">Multi-pass membrane protein</topology>
    </subcellularLocation>
</comment>
<evidence type="ECO:0000256" key="5">
    <source>
        <dbReference type="ARBA" id="ARBA00023065"/>
    </source>
</evidence>
<feature type="transmembrane region" description="Helical" evidence="8">
    <location>
        <begin position="440"/>
        <end position="464"/>
    </location>
</feature>
<feature type="transmembrane region" description="Helical" evidence="8">
    <location>
        <begin position="640"/>
        <end position="659"/>
    </location>
</feature>
<dbReference type="InterPro" id="IPR051143">
    <property type="entry name" value="TrkH_K-transport"/>
</dbReference>
<dbReference type="EMBL" id="MU154521">
    <property type="protein sequence ID" value="KAF9502096.1"/>
    <property type="molecule type" value="Genomic_DNA"/>
</dbReference>
<feature type="transmembrane region" description="Helical" evidence="8">
    <location>
        <begin position="712"/>
        <end position="731"/>
    </location>
</feature>
<keyword evidence="5" id="KW-0406">Ion transport</keyword>
<dbReference type="OrthoDB" id="9999863at2759"/>
<evidence type="ECO:0000256" key="8">
    <source>
        <dbReference type="SAM" id="Phobius"/>
    </source>
</evidence>
<feature type="region of interest" description="Disordered" evidence="7">
    <location>
        <begin position="808"/>
        <end position="850"/>
    </location>
</feature>
<evidence type="ECO:0000256" key="1">
    <source>
        <dbReference type="ARBA" id="ARBA00004141"/>
    </source>
</evidence>
<sequence length="850" mass="94026">MTASSTASAARASQMDFDSTPLSTPEGKIQRFYKFAKKEATFFRVHLLAFAIVPLIFSGIFYACNGRFSVSYLDSLFLCYSAMTVTGLSTINLSTTTAMQQALLFFLMMIGDITMVSWVMVLVRKHYFRTHCEYVASLRRPKRRGALLSLQRTRTMLLNSISSPKVTQVATDAEKEITDSPFSIGNSTGLPNTTDVVIVTEPSPRPTGLTSFGFGNVSNEGERRSAEIDRIMSDDARTFTSSPKAASVALSPPSPTSPDAPGFPRTISFSSAVRPGLPRGGSRYMPRKGMTMLTSNQPVFPPLDDPSGKHVAKYKAHGGFPGPVNLAQRALKHIAPTAYRKLERSLTLPYTTTLNGSPAPLVSSPVVSSPLPRHDSPLNGELVGEEETPMEKFIADINTKLVTWLSFPLRVGRNSYFRVDELTDEQVEEIGGAEYRALRVLSYLVPCYFVLTQVFAYILFAPWISVTHTYDGVFEAQPRIIQKPWFGLFQVMGAYTGGGLSLVDMGMVPFQSAYLMIFALMFVILAGNHALPIFLRFVIWIGYKITPITSETHKAMEFLIDHPRRCFIYLFPSHQTWFLLICLVAFSAVEWAAFEVLNIGLPAFETISQGPRVLAGLFQGLAARASGFSIVPIANLAPAIQFLYAVMMYIAVYPVAMSIHATNVYEERSLGVFEAPPPDEDEEPGDLENLPSRERVGKYLDWHLRRQISNDIWWLVWAVLAIAVIERRNIMDEDKKWFDLFRVLFELVSAFGGIGLTLGVPYDNFSFCGAMRPLSKLVIIVIMVRGRHRGLPLAVDRAVLLPTELNRPKQVPNADANHSPAPPQTGDQPIPTPTDAPASGAKPLVDTVTA</sequence>
<feature type="transmembrane region" description="Helical" evidence="8">
    <location>
        <begin position="42"/>
        <end position="64"/>
    </location>
</feature>
<reference evidence="9" key="1">
    <citation type="submission" date="2020-11" db="EMBL/GenBank/DDBJ databases">
        <authorList>
            <consortium name="DOE Joint Genome Institute"/>
            <person name="Ahrendt S."/>
            <person name="Riley R."/>
            <person name="Andreopoulos W."/>
            <person name="Labutti K."/>
            <person name="Pangilinan J."/>
            <person name="Ruiz-Duenas F.J."/>
            <person name="Barrasa J.M."/>
            <person name="Sanchez-Garcia M."/>
            <person name="Camarero S."/>
            <person name="Miyauchi S."/>
            <person name="Serrano A."/>
            <person name="Linde D."/>
            <person name="Babiker R."/>
            <person name="Drula E."/>
            <person name="Ayuso-Fernandez I."/>
            <person name="Pacheco R."/>
            <person name="Padilla G."/>
            <person name="Ferreira P."/>
            <person name="Barriuso J."/>
            <person name="Kellner H."/>
            <person name="Castanera R."/>
            <person name="Alfaro M."/>
            <person name="Ramirez L."/>
            <person name="Pisabarro A.G."/>
            <person name="Kuo A."/>
            <person name="Tritt A."/>
            <person name="Lipzen A."/>
            <person name="He G."/>
            <person name="Yan M."/>
            <person name="Ng V."/>
            <person name="Cullen D."/>
            <person name="Martin F."/>
            <person name="Rosso M.-N."/>
            <person name="Henrissat B."/>
            <person name="Hibbett D."/>
            <person name="Martinez A.T."/>
            <person name="Grigoriev I.V."/>
        </authorList>
    </citation>
    <scope>NUCLEOTIDE SEQUENCE</scope>
    <source>
        <strain evidence="9">ATCC 90797</strain>
    </source>
</reference>
<dbReference type="Proteomes" id="UP000807025">
    <property type="component" value="Unassembled WGS sequence"/>
</dbReference>
<name>A0A9P6ACF2_PLEER</name>
<feature type="region of interest" description="Disordered" evidence="7">
    <location>
        <begin position="238"/>
        <end position="286"/>
    </location>
</feature>
<feature type="region of interest" description="Disordered" evidence="7">
    <location>
        <begin position="1"/>
        <end position="22"/>
    </location>
</feature>
<dbReference type="GO" id="GO:0140107">
    <property type="term" value="F:high-affinity potassium ion transmembrane transporter activity"/>
    <property type="evidence" value="ECO:0007669"/>
    <property type="project" value="TreeGrafter"/>
</dbReference>
<keyword evidence="2" id="KW-0813">Transport</keyword>
<keyword evidence="4 8" id="KW-1133">Transmembrane helix</keyword>
<dbReference type="GO" id="GO:0030007">
    <property type="term" value="P:intracellular potassium ion homeostasis"/>
    <property type="evidence" value="ECO:0007669"/>
    <property type="project" value="TreeGrafter"/>
</dbReference>
<feature type="transmembrane region" description="Helical" evidence="8">
    <location>
        <begin position="515"/>
        <end position="543"/>
    </location>
</feature>
<proteinExistence type="predicted"/>
<evidence type="ECO:0000256" key="7">
    <source>
        <dbReference type="SAM" id="MobiDB-lite"/>
    </source>
</evidence>
<protein>
    <submittedName>
        <fullName evidence="9">TrkH-domain-containing protein</fullName>
    </submittedName>
</protein>
<feature type="compositionally biased region" description="Low complexity" evidence="7">
    <location>
        <begin position="1"/>
        <end position="13"/>
    </location>
</feature>
<dbReference type="Pfam" id="PF02386">
    <property type="entry name" value="TrkH"/>
    <property type="match status" value="1"/>
</dbReference>
<evidence type="ECO:0000256" key="4">
    <source>
        <dbReference type="ARBA" id="ARBA00022989"/>
    </source>
</evidence>
<keyword evidence="3 8" id="KW-0812">Transmembrane</keyword>
<dbReference type="PANTHER" id="PTHR31064">
    <property type="entry name" value="POTASSIUM TRANSPORT PROTEIN DDB_G0292412-RELATED"/>
    <property type="match status" value="1"/>
</dbReference>
<evidence type="ECO:0000256" key="3">
    <source>
        <dbReference type="ARBA" id="ARBA00022692"/>
    </source>
</evidence>
<keyword evidence="6 8" id="KW-0472">Membrane</keyword>
<evidence type="ECO:0000256" key="6">
    <source>
        <dbReference type="ARBA" id="ARBA00023136"/>
    </source>
</evidence>
<feature type="transmembrane region" description="Helical" evidence="8">
    <location>
        <begin position="76"/>
        <end position="96"/>
    </location>
</feature>
<keyword evidence="10" id="KW-1185">Reference proteome</keyword>
<dbReference type="InterPro" id="IPR003445">
    <property type="entry name" value="Cat_transpt"/>
</dbReference>
<evidence type="ECO:0000256" key="2">
    <source>
        <dbReference type="ARBA" id="ARBA00022448"/>
    </source>
</evidence>
<feature type="transmembrane region" description="Helical" evidence="8">
    <location>
        <begin position="484"/>
        <end position="503"/>
    </location>
</feature>
<feature type="transmembrane region" description="Helical" evidence="8">
    <location>
        <begin position="743"/>
        <end position="762"/>
    </location>
</feature>
<evidence type="ECO:0000313" key="10">
    <source>
        <dbReference type="Proteomes" id="UP000807025"/>
    </source>
</evidence>
<gene>
    <name evidence="9" type="ORF">BDN71DRAFT_1437553</name>
</gene>
<dbReference type="AlphaFoldDB" id="A0A9P6ACF2"/>
<dbReference type="PANTHER" id="PTHR31064:SF30">
    <property type="entry name" value="HIGH-AFFINITY POTASSIUM TRANSPORT PROTEIN-RELATED"/>
    <property type="match status" value="1"/>
</dbReference>
<dbReference type="GO" id="GO:0005886">
    <property type="term" value="C:plasma membrane"/>
    <property type="evidence" value="ECO:0007669"/>
    <property type="project" value="TreeGrafter"/>
</dbReference>
<evidence type="ECO:0000313" key="9">
    <source>
        <dbReference type="EMBL" id="KAF9502096.1"/>
    </source>
</evidence>